<dbReference type="Proteomes" id="UP000516106">
    <property type="component" value="Chromosome"/>
</dbReference>
<keyword evidence="1" id="KW-1133">Transmembrane helix</keyword>
<evidence type="ECO:0000256" key="1">
    <source>
        <dbReference type="SAM" id="Phobius"/>
    </source>
</evidence>
<feature type="transmembrane region" description="Helical" evidence="1">
    <location>
        <begin position="66"/>
        <end position="87"/>
    </location>
</feature>
<proteinExistence type="predicted"/>
<dbReference type="AlphaFoldDB" id="A0A7G1ISC3"/>
<keyword evidence="1" id="KW-0472">Membrane</keyword>
<keyword evidence="1" id="KW-0812">Transmembrane</keyword>
<evidence type="ECO:0000313" key="2">
    <source>
        <dbReference type="EMBL" id="BCJ09660.1"/>
    </source>
</evidence>
<name>A0A7G1ISC3_STRMT</name>
<organism evidence="2 3">
    <name type="scientific">Streptococcus mitis</name>
    <dbReference type="NCBI Taxonomy" id="28037"/>
    <lineage>
        <taxon>Bacteria</taxon>
        <taxon>Bacillati</taxon>
        <taxon>Bacillota</taxon>
        <taxon>Bacilli</taxon>
        <taxon>Lactobacillales</taxon>
        <taxon>Streptococcaceae</taxon>
        <taxon>Streptococcus</taxon>
        <taxon>Streptococcus mitis group</taxon>
    </lineage>
</organism>
<accession>A0A7G1ISC3</accession>
<evidence type="ECO:0000313" key="3">
    <source>
        <dbReference type="Proteomes" id="UP000516106"/>
    </source>
</evidence>
<gene>
    <name evidence="2" type="ORF">SMNM65_00920</name>
</gene>
<protein>
    <submittedName>
        <fullName evidence="2">Uncharacterized protein</fullName>
    </submittedName>
</protein>
<reference evidence="3" key="1">
    <citation type="submission" date="2020-08" db="EMBL/GenBank/DDBJ databases">
        <title>Complete genome sequence of Streptococcus mitis strain Nm-65.</title>
        <authorList>
            <person name="Tabata A."/>
            <person name="Ohkuni H."/>
            <person name="Nagamune H."/>
        </authorList>
    </citation>
    <scope>NUCLEOTIDE SEQUENCE [LARGE SCALE GENOMIC DNA]</scope>
    <source>
        <strain evidence="3">Nm-65</strain>
    </source>
</reference>
<sequence length="108" mass="10803">MYDGTYEGTYVGLAGLAGTEGLTGVSAGFSAGFSLALSSSAAFLFNSSINFSACFAVKPFLKPSTICFLVSSDAAFNAVIVSAFAFASSGLFVSAFSNSAIAAFNAAS</sequence>
<dbReference type="EMBL" id="AP023349">
    <property type="protein sequence ID" value="BCJ09660.1"/>
    <property type="molecule type" value="Genomic_DNA"/>
</dbReference>